<dbReference type="EMBL" id="JTDY01002487">
    <property type="protein sequence ID" value="KOB71318.1"/>
    <property type="molecule type" value="Genomic_DNA"/>
</dbReference>
<reference evidence="4 5" key="1">
    <citation type="journal article" date="2015" name="Genome Biol. Evol.">
        <title>The genome of winter moth (Operophtera brumata) provides a genomic perspective on sexual dimorphism and phenology.</title>
        <authorList>
            <person name="Derks M.F."/>
            <person name="Smit S."/>
            <person name="Salis L."/>
            <person name="Schijlen E."/>
            <person name="Bossers A."/>
            <person name="Mateman C."/>
            <person name="Pijl A.S."/>
            <person name="de Ridder D."/>
            <person name="Groenen M.A."/>
            <person name="Visser M.E."/>
            <person name="Megens H.J."/>
        </authorList>
    </citation>
    <scope>NUCLEOTIDE SEQUENCE [LARGE SCALE GENOMIC DNA]</scope>
    <source>
        <strain evidence="4">WM2013NL</strain>
        <tissue evidence="4">Head and thorax</tissue>
    </source>
</reference>
<dbReference type="PANTHER" id="PTHR23080:SF141">
    <property type="entry name" value="TRANSPOSASE HELIX-TURN-HELIX DOMAIN-CONTAINING PROTEIN"/>
    <property type="match status" value="1"/>
</dbReference>
<keyword evidence="5" id="KW-1185">Reference proteome</keyword>
<keyword evidence="2" id="KW-0479">Metal-binding</keyword>
<comment type="caution">
    <text evidence="4">The sequence shown here is derived from an EMBL/GenBank/DDBJ whole genome shotgun (WGS) entry which is preliminary data.</text>
</comment>
<evidence type="ECO:0000259" key="3">
    <source>
        <dbReference type="Pfam" id="PF13359"/>
    </source>
</evidence>
<accession>A0A0L7L764</accession>
<proteinExistence type="predicted"/>
<gene>
    <name evidence="4" type="ORF">OBRU01_13989</name>
</gene>
<dbReference type="InterPro" id="IPR027806">
    <property type="entry name" value="HARBI1_dom"/>
</dbReference>
<name>A0A0L7L764_OPEBR</name>
<evidence type="ECO:0000256" key="2">
    <source>
        <dbReference type="ARBA" id="ARBA00022723"/>
    </source>
</evidence>
<feature type="domain" description="DDE Tnp4" evidence="3">
    <location>
        <begin position="303"/>
        <end position="470"/>
    </location>
</feature>
<dbReference type="GO" id="GO:0046872">
    <property type="term" value="F:metal ion binding"/>
    <property type="evidence" value="ECO:0007669"/>
    <property type="project" value="UniProtKB-KW"/>
</dbReference>
<dbReference type="Pfam" id="PF13359">
    <property type="entry name" value="DDE_Tnp_4"/>
    <property type="match status" value="1"/>
</dbReference>
<evidence type="ECO:0000256" key="1">
    <source>
        <dbReference type="ARBA" id="ARBA00001968"/>
    </source>
</evidence>
<evidence type="ECO:0000313" key="4">
    <source>
        <dbReference type="EMBL" id="KOB71318.1"/>
    </source>
</evidence>
<evidence type="ECO:0000313" key="5">
    <source>
        <dbReference type="Proteomes" id="UP000037510"/>
    </source>
</evidence>
<dbReference type="AlphaFoldDB" id="A0A0L7L764"/>
<sequence>MSKVAFNNDEHICHMCWTRARRGALTLPHQIVENQLLVLQPIAEVQEIPVEILQLQIPQLELIEDREVSPPVEIQQDVTFNLPGYSRAPNTSNACMAYNCGNASRRRVPESLKLQLLLHHNYYIPSNARVCEEHFLENTWDDLPNAMNRCFNFNPDDVINVIELLKQPRNNKLDFENLTEQHASELHYWTGRTIDEFERILQETPSLTQCCRNARRALGIYLSKIRSGESDQRLGTFFHMSRQNIERLTTLARRCLENNFVPLHLGFDHINRQQVIERNLVVPDALFSNEGGAEEQNAIVICDATYIFIQKSSNFSFQKDTYSLHKYRNLLKPFLFVTCDGHIVDVYGPYSARKSDGAILNGLLKGPGSVLHWFFESNDIFILDRGFRDSIPLLESHGYVGVMPESKARGATQLTAIQANKSRMCTICRWPVEIVNGRLKRDFKILRQEYFNVAMRHMFTDVKIAAALTNTFHPVILNNYHAEQFIDIARERLNVDNHLANYIDTGRLNRIRAAFEDIAVDQNNIEMFPILSEDALILFAVGTYQIKLAPSYYSEHVRSGSFTIQKYNGELNNLALYNMPSNNVQLLRAHIKSRHTSTKIYHVYILIDGNNEGLNSLRNYCCSCFIGRRTIGCCAHTMCLVWFLGWSRHQNVIRRPALFLDSIIIDDIDDDE</sequence>
<dbReference type="PANTHER" id="PTHR23080">
    <property type="entry name" value="THAP DOMAIN PROTEIN"/>
    <property type="match status" value="1"/>
</dbReference>
<dbReference type="Proteomes" id="UP000037510">
    <property type="component" value="Unassembled WGS sequence"/>
</dbReference>
<organism evidence="4 5">
    <name type="scientific">Operophtera brumata</name>
    <name type="common">Winter moth</name>
    <name type="synonym">Phalaena brumata</name>
    <dbReference type="NCBI Taxonomy" id="104452"/>
    <lineage>
        <taxon>Eukaryota</taxon>
        <taxon>Metazoa</taxon>
        <taxon>Ecdysozoa</taxon>
        <taxon>Arthropoda</taxon>
        <taxon>Hexapoda</taxon>
        <taxon>Insecta</taxon>
        <taxon>Pterygota</taxon>
        <taxon>Neoptera</taxon>
        <taxon>Endopterygota</taxon>
        <taxon>Lepidoptera</taxon>
        <taxon>Glossata</taxon>
        <taxon>Ditrysia</taxon>
        <taxon>Geometroidea</taxon>
        <taxon>Geometridae</taxon>
        <taxon>Larentiinae</taxon>
        <taxon>Operophtera</taxon>
    </lineage>
</organism>
<protein>
    <submittedName>
        <fullName evidence="4">Vacuolar protein sorting-associated protein 13C</fullName>
    </submittedName>
</protein>
<comment type="cofactor">
    <cofactor evidence="1">
        <name>a divalent metal cation</name>
        <dbReference type="ChEBI" id="CHEBI:60240"/>
    </cofactor>
</comment>